<dbReference type="PANTHER" id="PTHR43712">
    <property type="entry name" value="PUTATIVE (AFU_ORTHOLOGUE AFUA_4G14580)-RELATED"/>
    <property type="match status" value="1"/>
</dbReference>
<dbReference type="PANTHER" id="PTHR43712:SF2">
    <property type="entry name" value="O-METHYLTRANSFERASE CICE"/>
    <property type="match status" value="1"/>
</dbReference>
<keyword evidence="1 5" id="KW-0489">Methyltransferase</keyword>
<evidence type="ECO:0000313" key="5">
    <source>
        <dbReference type="EMBL" id="MBD3867310.1"/>
    </source>
</evidence>
<name>A0A8J6Y547_9BACT</name>
<dbReference type="SUPFAM" id="SSF46785">
    <property type="entry name" value="Winged helix' DNA-binding domain"/>
    <property type="match status" value="1"/>
</dbReference>
<dbReference type="CDD" id="cd02440">
    <property type="entry name" value="AdoMet_MTases"/>
    <property type="match status" value="1"/>
</dbReference>
<evidence type="ECO:0000256" key="1">
    <source>
        <dbReference type="ARBA" id="ARBA00022603"/>
    </source>
</evidence>
<dbReference type="Proteomes" id="UP000648239">
    <property type="component" value="Unassembled WGS sequence"/>
</dbReference>
<keyword evidence="3" id="KW-0949">S-adenosyl-L-methionine</keyword>
<accession>A0A8J6Y547</accession>
<organism evidence="5 6">
    <name type="scientific">Candidatus Polarisedimenticola svalbardensis</name>
    <dbReference type="NCBI Taxonomy" id="2886004"/>
    <lineage>
        <taxon>Bacteria</taxon>
        <taxon>Pseudomonadati</taxon>
        <taxon>Acidobacteriota</taxon>
        <taxon>Candidatus Polarisedimenticolia</taxon>
        <taxon>Candidatus Polarisedimenticolales</taxon>
        <taxon>Candidatus Polarisedimenticolaceae</taxon>
        <taxon>Candidatus Polarisedimenticola</taxon>
    </lineage>
</organism>
<keyword evidence="2" id="KW-0808">Transferase</keyword>
<dbReference type="PROSITE" id="PS51683">
    <property type="entry name" value="SAM_OMT_II"/>
    <property type="match status" value="1"/>
</dbReference>
<dbReference type="InterPro" id="IPR036390">
    <property type="entry name" value="WH_DNA-bd_sf"/>
</dbReference>
<feature type="domain" description="O-methyltransferase C-terminal" evidence="4">
    <location>
        <begin position="135"/>
        <end position="311"/>
    </location>
</feature>
<evidence type="ECO:0000259" key="4">
    <source>
        <dbReference type="Pfam" id="PF00891"/>
    </source>
</evidence>
<dbReference type="GO" id="GO:0032259">
    <property type="term" value="P:methylation"/>
    <property type="evidence" value="ECO:0007669"/>
    <property type="project" value="UniProtKB-KW"/>
</dbReference>
<evidence type="ECO:0000256" key="3">
    <source>
        <dbReference type="ARBA" id="ARBA00022691"/>
    </source>
</evidence>
<proteinExistence type="predicted"/>
<dbReference type="InterPro" id="IPR001077">
    <property type="entry name" value="COMT_C"/>
</dbReference>
<sequence>MKPTTAEEILSLLDAPFTSTAVGAALEFGLFWLLDENPMDRNGIAEALKLPRVRCGYWLQLLVGAGLLEESPQGYEPSPAARQAILQEFSPQSWSLLAQEARERLPGLCDLPAQLRANHLSRENLPSAYVTRMSSDLDQARRFTRMLYELHQELADQVTGRLDMTGVKRLMDLGGGSGVIASALARRHQELEILVVDIENVCIAGHELATQDRMEDRLTFQAVDFAKEALPSGFDMILECDVDIYSDELFRKVFDALVPGGRFVIVDQLAPGDGIAPPSRVHWALDGSLHDPEFMFPTAARIGRHLKNAGFQNLSQTPLAITGPDDRFTEGMILTEACR</sequence>
<reference evidence="5 6" key="1">
    <citation type="submission" date="2020-08" db="EMBL/GenBank/DDBJ databases">
        <title>Acidobacteriota in marine sediments use diverse sulfur dissimilation pathways.</title>
        <authorList>
            <person name="Wasmund K."/>
        </authorList>
    </citation>
    <scope>NUCLEOTIDE SEQUENCE [LARGE SCALE GENOMIC DNA]</scope>
    <source>
        <strain evidence="5">MAG AM4</strain>
    </source>
</reference>
<gene>
    <name evidence="5" type="ORF">IFK94_04210</name>
</gene>
<dbReference type="AlphaFoldDB" id="A0A8J6Y547"/>
<evidence type="ECO:0000256" key="2">
    <source>
        <dbReference type="ARBA" id="ARBA00022679"/>
    </source>
</evidence>
<dbReference type="SUPFAM" id="SSF53335">
    <property type="entry name" value="S-adenosyl-L-methionine-dependent methyltransferases"/>
    <property type="match status" value="1"/>
</dbReference>
<dbReference type="Pfam" id="PF00891">
    <property type="entry name" value="Methyltransf_2"/>
    <property type="match status" value="1"/>
</dbReference>
<dbReference type="Gene3D" id="3.40.50.150">
    <property type="entry name" value="Vaccinia Virus protein VP39"/>
    <property type="match status" value="1"/>
</dbReference>
<dbReference type="Gene3D" id="1.10.10.10">
    <property type="entry name" value="Winged helix-like DNA-binding domain superfamily/Winged helix DNA-binding domain"/>
    <property type="match status" value="1"/>
</dbReference>
<dbReference type="GO" id="GO:0008171">
    <property type="term" value="F:O-methyltransferase activity"/>
    <property type="evidence" value="ECO:0007669"/>
    <property type="project" value="InterPro"/>
</dbReference>
<dbReference type="InterPro" id="IPR029063">
    <property type="entry name" value="SAM-dependent_MTases_sf"/>
</dbReference>
<evidence type="ECO:0000313" key="6">
    <source>
        <dbReference type="Proteomes" id="UP000648239"/>
    </source>
</evidence>
<dbReference type="EMBL" id="JACXWD010000008">
    <property type="protein sequence ID" value="MBD3867310.1"/>
    <property type="molecule type" value="Genomic_DNA"/>
</dbReference>
<comment type="caution">
    <text evidence="5">The sequence shown here is derived from an EMBL/GenBank/DDBJ whole genome shotgun (WGS) entry which is preliminary data.</text>
</comment>
<dbReference type="InterPro" id="IPR036388">
    <property type="entry name" value="WH-like_DNA-bd_sf"/>
</dbReference>
<protein>
    <submittedName>
        <fullName evidence="5">Methyltransferase</fullName>
    </submittedName>
</protein>
<dbReference type="InterPro" id="IPR016461">
    <property type="entry name" value="COMT-like"/>
</dbReference>